<comment type="catalytic activity">
    <reaction evidence="7">
        <text>tRNA(Tyr) + L-tyrosine + ATP = L-tyrosyl-tRNA(Tyr) + AMP + diphosphate + H(+)</text>
        <dbReference type="Rhea" id="RHEA:10220"/>
        <dbReference type="Rhea" id="RHEA-COMP:9706"/>
        <dbReference type="Rhea" id="RHEA-COMP:9707"/>
        <dbReference type="ChEBI" id="CHEBI:15378"/>
        <dbReference type="ChEBI" id="CHEBI:30616"/>
        <dbReference type="ChEBI" id="CHEBI:33019"/>
        <dbReference type="ChEBI" id="CHEBI:58315"/>
        <dbReference type="ChEBI" id="CHEBI:78442"/>
        <dbReference type="ChEBI" id="CHEBI:78536"/>
        <dbReference type="ChEBI" id="CHEBI:456215"/>
        <dbReference type="EC" id="6.1.1.1"/>
    </reaction>
</comment>
<evidence type="ECO:0000313" key="13">
    <source>
        <dbReference type="Proteomes" id="UP000023067"/>
    </source>
</evidence>
<dbReference type="InterPro" id="IPR002307">
    <property type="entry name" value="Tyr-tRNA-ligase"/>
</dbReference>
<dbReference type="STRING" id="396014.BF93_09155"/>
<dbReference type="CDD" id="cd00165">
    <property type="entry name" value="S4"/>
    <property type="match status" value="1"/>
</dbReference>
<dbReference type="Pfam" id="PF00579">
    <property type="entry name" value="tRNA-synt_1b"/>
    <property type="match status" value="1"/>
</dbReference>
<keyword evidence="5 10" id="KW-0648">Protein biosynthesis</keyword>
<keyword evidence="9" id="KW-0694">RNA-binding</keyword>
<dbReference type="PROSITE" id="PS50889">
    <property type="entry name" value="S4"/>
    <property type="match status" value="1"/>
</dbReference>
<dbReference type="SUPFAM" id="SSF52374">
    <property type="entry name" value="Nucleotidylyl transferase"/>
    <property type="match status" value="1"/>
</dbReference>
<evidence type="ECO:0000256" key="9">
    <source>
        <dbReference type="PROSITE-ProRule" id="PRU00182"/>
    </source>
</evidence>
<feature type="domain" description="RNA-binding S4" evidence="11">
    <location>
        <begin position="363"/>
        <end position="399"/>
    </location>
</feature>
<dbReference type="GO" id="GO:0005524">
    <property type="term" value="F:ATP binding"/>
    <property type="evidence" value="ECO:0007669"/>
    <property type="project" value="UniProtKB-KW"/>
</dbReference>
<dbReference type="GO" id="GO:0005829">
    <property type="term" value="C:cytosol"/>
    <property type="evidence" value="ECO:0007669"/>
    <property type="project" value="TreeGrafter"/>
</dbReference>
<evidence type="ECO:0000256" key="4">
    <source>
        <dbReference type="ARBA" id="ARBA00022840"/>
    </source>
</evidence>
<dbReference type="SUPFAM" id="SSF55174">
    <property type="entry name" value="Alpha-L RNA-binding motif"/>
    <property type="match status" value="1"/>
</dbReference>
<dbReference type="EC" id="6.1.1.1" evidence="1 8"/>
<dbReference type="GO" id="GO:0006437">
    <property type="term" value="P:tyrosyl-tRNA aminoacylation"/>
    <property type="evidence" value="ECO:0007669"/>
    <property type="project" value="UniProtKB-UniRule"/>
</dbReference>
<dbReference type="AlphaFoldDB" id="Z9JNS1"/>
<dbReference type="OrthoDB" id="9804243at2"/>
<evidence type="ECO:0000313" key="12">
    <source>
        <dbReference type="EMBL" id="EWS79839.1"/>
    </source>
</evidence>
<evidence type="ECO:0000256" key="6">
    <source>
        <dbReference type="ARBA" id="ARBA00023146"/>
    </source>
</evidence>
<dbReference type="NCBIfam" id="TIGR00234">
    <property type="entry name" value="tyrS"/>
    <property type="match status" value="1"/>
</dbReference>
<evidence type="ECO:0000256" key="1">
    <source>
        <dbReference type="ARBA" id="ARBA00013160"/>
    </source>
</evidence>
<dbReference type="InterPro" id="IPR002305">
    <property type="entry name" value="aa-tRNA-synth_Ic"/>
</dbReference>
<dbReference type="Gene3D" id="3.40.50.620">
    <property type="entry name" value="HUPs"/>
    <property type="match status" value="1"/>
</dbReference>
<dbReference type="InterPro" id="IPR036986">
    <property type="entry name" value="S4_RNA-bd_sf"/>
</dbReference>
<dbReference type="Gene3D" id="1.10.240.10">
    <property type="entry name" value="Tyrosyl-Transfer RNA Synthetase"/>
    <property type="match status" value="1"/>
</dbReference>
<dbReference type="Proteomes" id="UP000023067">
    <property type="component" value="Unassembled WGS sequence"/>
</dbReference>
<comment type="caution">
    <text evidence="12">The sequence shown here is derived from an EMBL/GenBank/DDBJ whole genome shotgun (WGS) entry which is preliminary data.</text>
</comment>
<evidence type="ECO:0000256" key="2">
    <source>
        <dbReference type="ARBA" id="ARBA00022598"/>
    </source>
</evidence>
<proteinExistence type="inferred from homology"/>
<gene>
    <name evidence="12" type="ORF">BF93_09155</name>
</gene>
<accession>Z9JNS1</accession>
<sequence length="427" mass="46063">MSPADEVLRPMLRTVETIIDEESLRARLDAGERLRIKYGVDLTAPDLHLGHAVNLWLMRHLQDHGHTVVFLLGDTTTRVGDPTGRSRTRPVLGEEEIARNGQAFLEQVSLVLRTEPELLEVRRNSEWYGPMGVSEMLSLFSLTTHAQLMARDMFRDRVAQGREIALHELAYPVLQGYDSVAMDSDLTIVGSDQLFNEMMGRHYQQRLGRRPQAVMTTVITPGLDGGAKQSKSLRNYVALTDAPGEKLGKVMSLPDALVGTWASAYTDLPDERVAEIAAAAEAGGAPARDAKLDLAAAIVSRYHGADAAARARAQFLAVFSAGAAPEEIADLELDPAGADRDAASLSGSGPGGVRIPALELLGRARPELSRSAARRLLAQGAVRVDGAVVTDPEAILEVADGALLRTGRRSWTRVRLVPGPERGGAAR</sequence>
<dbReference type="PANTHER" id="PTHR11766:SF1">
    <property type="entry name" value="TYROSINE--TRNA LIGASE"/>
    <property type="match status" value="1"/>
</dbReference>
<dbReference type="GO" id="GO:0004831">
    <property type="term" value="F:tyrosine-tRNA ligase activity"/>
    <property type="evidence" value="ECO:0007669"/>
    <property type="project" value="UniProtKB-UniRule"/>
</dbReference>
<evidence type="ECO:0000256" key="8">
    <source>
        <dbReference type="NCBIfam" id="TIGR00234"/>
    </source>
</evidence>
<organism evidence="12 13">
    <name type="scientific">Brachybacterium phenoliresistens</name>
    <dbReference type="NCBI Taxonomy" id="396014"/>
    <lineage>
        <taxon>Bacteria</taxon>
        <taxon>Bacillati</taxon>
        <taxon>Actinomycetota</taxon>
        <taxon>Actinomycetes</taxon>
        <taxon>Micrococcales</taxon>
        <taxon>Dermabacteraceae</taxon>
        <taxon>Brachybacterium</taxon>
    </lineage>
</organism>
<comment type="similarity">
    <text evidence="10">Belongs to the class-I aminoacyl-tRNA synthetase family.</text>
</comment>
<evidence type="ECO:0000259" key="11">
    <source>
        <dbReference type="Pfam" id="PF01479"/>
    </source>
</evidence>
<dbReference type="GO" id="GO:0003723">
    <property type="term" value="F:RNA binding"/>
    <property type="evidence" value="ECO:0007669"/>
    <property type="project" value="UniProtKB-KW"/>
</dbReference>
<dbReference type="Gene3D" id="3.10.290.10">
    <property type="entry name" value="RNA-binding S4 domain"/>
    <property type="match status" value="1"/>
</dbReference>
<dbReference type="RefSeq" id="WP_038374215.1">
    <property type="nucleotide sequence ID" value="NZ_KK070006.1"/>
</dbReference>
<evidence type="ECO:0000256" key="3">
    <source>
        <dbReference type="ARBA" id="ARBA00022741"/>
    </source>
</evidence>
<dbReference type="InterPro" id="IPR024088">
    <property type="entry name" value="Tyr-tRNA-ligase_bac-type"/>
</dbReference>
<dbReference type="HOGENOM" id="CLU_024003_5_0_11"/>
<dbReference type="EMBL" id="JDYK01000023">
    <property type="protein sequence ID" value="EWS79839.1"/>
    <property type="molecule type" value="Genomic_DNA"/>
</dbReference>
<keyword evidence="6 10" id="KW-0030">Aminoacyl-tRNA synthetase</keyword>
<dbReference type="eggNOG" id="COG0162">
    <property type="taxonomic scope" value="Bacteria"/>
</dbReference>
<evidence type="ECO:0000256" key="7">
    <source>
        <dbReference type="ARBA" id="ARBA00048248"/>
    </source>
</evidence>
<keyword evidence="4 10" id="KW-0067">ATP-binding</keyword>
<dbReference type="Pfam" id="PF01479">
    <property type="entry name" value="S4"/>
    <property type="match status" value="1"/>
</dbReference>
<keyword evidence="2 10" id="KW-0436">Ligase</keyword>
<dbReference type="InterPro" id="IPR014729">
    <property type="entry name" value="Rossmann-like_a/b/a_fold"/>
</dbReference>
<keyword evidence="3 10" id="KW-0547">Nucleotide-binding</keyword>
<reference evidence="12 13" key="1">
    <citation type="submission" date="2014-02" db="EMBL/GenBank/DDBJ databases">
        <title>Genome sequence of Brachybacterium phenoliresistens strain W13A50.</title>
        <authorList>
            <person name="Wang X."/>
        </authorList>
    </citation>
    <scope>NUCLEOTIDE SEQUENCE [LARGE SCALE GENOMIC DNA]</scope>
    <source>
        <strain evidence="12 13">W13A50</strain>
    </source>
</reference>
<keyword evidence="13" id="KW-1185">Reference proteome</keyword>
<dbReference type="PATRIC" id="fig|396014.3.peg.3329"/>
<evidence type="ECO:0000256" key="10">
    <source>
        <dbReference type="RuleBase" id="RU363036"/>
    </source>
</evidence>
<name>Z9JNS1_9MICO</name>
<dbReference type="PANTHER" id="PTHR11766">
    <property type="entry name" value="TYROSYL-TRNA SYNTHETASE"/>
    <property type="match status" value="1"/>
</dbReference>
<dbReference type="PRINTS" id="PR01040">
    <property type="entry name" value="TRNASYNTHTYR"/>
</dbReference>
<protein>
    <recommendedName>
        <fullName evidence="1 8">Tyrosine--tRNA ligase</fullName>
        <ecNumber evidence="1 8">6.1.1.1</ecNumber>
    </recommendedName>
</protein>
<dbReference type="InterPro" id="IPR002942">
    <property type="entry name" value="S4_RNA-bd"/>
</dbReference>
<evidence type="ECO:0000256" key="5">
    <source>
        <dbReference type="ARBA" id="ARBA00022917"/>
    </source>
</evidence>